<protein>
    <submittedName>
        <fullName evidence="1">Uncharacterized protein</fullName>
    </submittedName>
</protein>
<dbReference type="Proteomes" id="UP001152622">
    <property type="component" value="Chromosome 11"/>
</dbReference>
<dbReference type="PANTHER" id="PTHR31751">
    <property type="entry name" value="SI:CH211-108C17.2-RELATED-RELATED"/>
    <property type="match status" value="1"/>
</dbReference>
<dbReference type="OrthoDB" id="5814287at2759"/>
<sequence length="121" mass="13196">MAPKLLKDIEMMSADFQTSSLESFHSVILKFASKSVAFSFLGMLCRTQLAAMHYNENSKQLQARTADGTSTVQARGLHKYIDKLQDLLFDCVGPPSAIPGSCQANACSCGLVHTVLQTRPE</sequence>
<accession>A0A9Q1EWP5</accession>
<gene>
    <name evidence="1" type="ORF">SKAU_G00278530</name>
</gene>
<dbReference type="PANTHER" id="PTHR31751:SF44">
    <property type="entry name" value="SI:CH211-211K8.4-RELATED"/>
    <property type="match status" value="1"/>
</dbReference>
<comment type="caution">
    <text evidence="1">The sequence shown here is derived from an EMBL/GenBank/DDBJ whole genome shotgun (WGS) entry which is preliminary data.</text>
</comment>
<evidence type="ECO:0000313" key="1">
    <source>
        <dbReference type="EMBL" id="KAJ8346452.1"/>
    </source>
</evidence>
<name>A0A9Q1EWP5_SYNKA</name>
<organism evidence="1 2">
    <name type="scientific">Synaphobranchus kaupii</name>
    <name type="common">Kaup's arrowtooth eel</name>
    <dbReference type="NCBI Taxonomy" id="118154"/>
    <lineage>
        <taxon>Eukaryota</taxon>
        <taxon>Metazoa</taxon>
        <taxon>Chordata</taxon>
        <taxon>Craniata</taxon>
        <taxon>Vertebrata</taxon>
        <taxon>Euteleostomi</taxon>
        <taxon>Actinopterygii</taxon>
        <taxon>Neopterygii</taxon>
        <taxon>Teleostei</taxon>
        <taxon>Anguilliformes</taxon>
        <taxon>Synaphobranchidae</taxon>
        <taxon>Synaphobranchus</taxon>
    </lineage>
</organism>
<dbReference type="AlphaFoldDB" id="A0A9Q1EWP5"/>
<reference evidence="1" key="1">
    <citation type="journal article" date="2023" name="Science">
        <title>Genome structures resolve the early diversification of teleost fishes.</title>
        <authorList>
            <person name="Parey E."/>
            <person name="Louis A."/>
            <person name="Montfort J."/>
            <person name="Bouchez O."/>
            <person name="Roques C."/>
            <person name="Iampietro C."/>
            <person name="Lluch J."/>
            <person name="Castinel A."/>
            <person name="Donnadieu C."/>
            <person name="Desvignes T."/>
            <person name="Floi Bucao C."/>
            <person name="Jouanno E."/>
            <person name="Wen M."/>
            <person name="Mejri S."/>
            <person name="Dirks R."/>
            <person name="Jansen H."/>
            <person name="Henkel C."/>
            <person name="Chen W.J."/>
            <person name="Zahm M."/>
            <person name="Cabau C."/>
            <person name="Klopp C."/>
            <person name="Thompson A.W."/>
            <person name="Robinson-Rechavi M."/>
            <person name="Braasch I."/>
            <person name="Lecointre G."/>
            <person name="Bobe J."/>
            <person name="Postlethwait J.H."/>
            <person name="Berthelot C."/>
            <person name="Roest Crollius H."/>
            <person name="Guiguen Y."/>
        </authorList>
    </citation>
    <scope>NUCLEOTIDE SEQUENCE</scope>
    <source>
        <strain evidence="1">WJC10195</strain>
    </source>
</reference>
<keyword evidence="2" id="KW-1185">Reference proteome</keyword>
<proteinExistence type="predicted"/>
<dbReference type="EMBL" id="JAINUF010000011">
    <property type="protein sequence ID" value="KAJ8346452.1"/>
    <property type="molecule type" value="Genomic_DNA"/>
</dbReference>
<evidence type="ECO:0000313" key="2">
    <source>
        <dbReference type="Proteomes" id="UP001152622"/>
    </source>
</evidence>